<comment type="caution">
    <text evidence="2">The sequence shown here is derived from an EMBL/GenBank/DDBJ whole genome shotgun (WGS) entry which is preliminary data.</text>
</comment>
<keyword evidence="3" id="KW-1185">Reference proteome</keyword>
<protein>
    <submittedName>
        <fullName evidence="2">Uncharacterized protein</fullName>
    </submittedName>
</protein>
<evidence type="ECO:0000256" key="1">
    <source>
        <dbReference type="SAM" id="MobiDB-lite"/>
    </source>
</evidence>
<dbReference type="AlphaFoldDB" id="A0AAD9ML56"/>
<feature type="compositionally biased region" description="Polar residues" evidence="1">
    <location>
        <begin position="144"/>
        <end position="157"/>
    </location>
</feature>
<dbReference type="Proteomes" id="UP001217918">
    <property type="component" value="Unassembled WGS sequence"/>
</dbReference>
<name>A0AAD9ML56_9PEZI</name>
<accession>A0AAD9ML56</accession>
<reference evidence="2" key="1">
    <citation type="journal article" date="2023" name="Mol. Plant Microbe Interact.">
        <title>Elucidating the Obligate Nature and Biological Capacity of an Invasive Fungal Corn Pathogen.</title>
        <authorList>
            <person name="MacCready J.S."/>
            <person name="Roggenkamp E.M."/>
            <person name="Gdanetz K."/>
            <person name="Chilvers M.I."/>
        </authorList>
    </citation>
    <scope>NUCLEOTIDE SEQUENCE</scope>
    <source>
        <strain evidence="2">PM02</strain>
    </source>
</reference>
<organism evidence="2 3">
    <name type="scientific">Phyllachora maydis</name>
    <dbReference type="NCBI Taxonomy" id="1825666"/>
    <lineage>
        <taxon>Eukaryota</taxon>
        <taxon>Fungi</taxon>
        <taxon>Dikarya</taxon>
        <taxon>Ascomycota</taxon>
        <taxon>Pezizomycotina</taxon>
        <taxon>Sordariomycetes</taxon>
        <taxon>Sordariomycetidae</taxon>
        <taxon>Phyllachorales</taxon>
        <taxon>Phyllachoraceae</taxon>
        <taxon>Phyllachora</taxon>
    </lineage>
</organism>
<feature type="region of interest" description="Disordered" evidence="1">
    <location>
        <begin position="130"/>
        <end position="160"/>
    </location>
</feature>
<evidence type="ECO:0000313" key="2">
    <source>
        <dbReference type="EMBL" id="KAK2075211.1"/>
    </source>
</evidence>
<gene>
    <name evidence="2" type="ORF">P8C59_009358</name>
</gene>
<proteinExistence type="predicted"/>
<evidence type="ECO:0000313" key="3">
    <source>
        <dbReference type="Proteomes" id="UP001217918"/>
    </source>
</evidence>
<sequence>MQSETWPPAFSSTASARFSPVQFAAVRTGSQGQRTTFPISTPIRRSSSVLSLRTRHHLIDCIPAKADGVRRAHLKPVVPAVPNIFSQKPRVSKTAAKAKADPTLSSTPKPGVGADAAVDASHGILAAVETGVDVEEPAEASPIDGSNTELEMTTNEHPPTPPVVESEAGVNANAAEQVQLVHVQPVPASLAAAADFQSTGAGTFFHGSQASGPGSDLGQMQYGMLNGNGAVAHPGSIHPTLPPPGANVHMPHPHMPPPPAMVPSPAFLHVRVQEETLQYMCGVYSDATFSDCQLELRLPKPGQGLDQGLRGDDKTLRMALHRVMIARSPRLLDILRNDPTVRDGIIRLDLMDDFMRMDAFEFTIRTLYGWDFGQGFVLPSYRQVHNIREDFDLALGYVAAARFLQLRAVLDVALQHAVHLLNWETLNHAFRFAFPDVQNPARRNETPESELLSHILVFVMRNITADFVLDTGANDESFARLPISEQAALDEPLASPTRSQAMNGTFGKAAPMLGLLGPATNPRLSEIKFGAFSPAKNEVRKESKVAAPARQREPSAHDTALSQVLLNLPFDLLKHVLEHPDLGKASPGFTSQVRLGIISDIVAEREARRLRALDKENIKCGFLQGIVEESMQPLPVTSEVHFLVNNMGFKEEVFPGDVPYLVHNWTGGDATSNCS</sequence>
<dbReference type="EMBL" id="JAQQPM010000009">
    <property type="protein sequence ID" value="KAK2075211.1"/>
    <property type="molecule type" value="Genomic_DNA"/>
</dbReference>